<comment type="similarity">
    <text evidence="2">Belongs to the hyi family.</text>
</comment>
<dbReference type="InterPro" id="IPR013022">
    <property type="entry name" value="Xyl_isomerase-like_TIM-brl"/>
</dbReference>
<dbReference type="InterPro" id="IPR026040">
    <property type="entry name" value="HyI-like"/>
</dbReference>
<keyword evidence="5" id="KW-0670">Pyruvate</keyword>
<dbReference type="PANTHER" id="PTHR43489:SF6">
    <property type="entry name" value="HYDROXYPYRUVATE ISOMERASE-RELATED"/>
    <property type="match status" value="1"/>
</dbReference>
<gene>
    <name evidence="5" type="ORF">NG99_12135</name>
</gene>
<feature type="active site" description="Proton donor/acceptor" evidence="3">
    <location>
        <position position="240"/>
    </location>
</feature>
<evidence type="ECO:0000313" key="5">
    <source>
        <dbReference type="EMBL" id="KGT93401.1"/>
    </source>
</evidence>
<dbReference type="PIRSF" id="PIRSF006241">
    <property type="entry name" value="HyI"/>
    <property type="match status" value="1"/>
</dbReference>
<name>A0A0A3Z6X4_9GAMM</name>
<protein>
    <submittedName>
        <fullName evidence="5">Hydroxypyruvate isomerase</fullName>
    </submittedName>
</protein>
<dbReference type="OrthoDB" id="9786584at2"/>
<dbReference type="FunFam" id="3.20.20.150:FF:000007">
    <property type="entry name" value="Hydroxypyruvate isomerase"/>
    <property type="match status" value="1"/>
</dbReference>
<sequence length="260" mass="29112">MPKFAANLSMMFTELPFIERFSAAARAGFDAVEFLFPYDYSLSDLHSVLQQTGLKVVLFNTCAGNIDQGDWGIAALPGREAEARRYTDEALEYARAMNCPSVHVMAGVIPSNFSAAACLTTFVENLRYAAEQCAGENIQLLVEALSPKTRAGYLFSSQYQALEIIKKVDRPNVKLQLDLFHAQQVDGNLSHLLRQYAGQYGHIQIASVPDRHEPDEGEVNYPWLFELLDSLNYHGWVGCEYQPRASTENGLGWLAPWRQP</sequence>
<accession>A0A0A3Z6X4</accession>
<evidence type="ECO:0000256" key="1">
    <source>
        <dbReference type="ARBA" id="ARBA00023235"/>
    </source>
</evidence>
<reference evidence="5 6" key="1">
    <citation type="submission" date="2014-10" db="EMBL/GenBank/DDBJ databases">
        <title>Genome sequence of Erwinia typographi M043b.</title>
        <authorList>
            <person name="Chan K.-G."/>
            <person name="Tan W.-S."/>
        </authorList>
    </citation>
    <scope>NUCLEOTIDE SEQUENCE [LARGE SCALE GENOMIC DNA]</scope>
    <source>
        <strain evidence="5 6">M043b</strain>
    </source>
</reference>
<feature type="active site" description="Proton donor/acceptor" evidence="3">
    <location>
        <position position="143"/>
    </location>
</feature>
<dbReference type="eggNOG" id="COG3622">
    <property type="taxonomic scope" value="Bacteria"/>
</dbReference>
<dbReference type="PANTHER" id="PTHR43489">
    <property type="entry name" value="ISOMERASE"/>
    <property type="match status" value="1"/>
</dbReference>
<dbReference type="RefSeq" id="WP_034892815.1">
    <property type="nucleotide sequence ID" value="NZ_JRUQ01000037.1"/>
</dbReference>
<keyword evidence="6" id="KW-1185">Reference proteome</keyword>
<comment type="caution">
    <text evidence="5">The sequence shown here is derived from an EMBL/GenBank/DDBJ whole genome shotgun (WGS) entry which is preliminary data.</text>
</comment>
<dbReference type="GO" id="GO:0008903">
    <property type="term" value="F:hydroxypyruvate isomerase activity"/>
    <property type="evidence" value="ECO:0007669"/>
    <property type="project" value="TreeGrafter"/>
</dbReference>
<dbReference type="STRING" id="371042.NG99_12135"/>
<feature type="domain" description="Xylose isomerase-like TIM barrel" evidence="4">
    <location>
        <begin position="21"/>
        <end position="255"/>
    </location>
</feature>
<proteinExistence type="inferred from homology"/>
<dbReference type="Pfam" id="PF01261">
    <property type="entry name" value="AP_endonuc_2"/>
    <property type="match status" value="1"/>
</dbReference>
<evidence type="ECO:0000256" key="3">
    <source>
        <dbReference type="PIRSR" id="PIRSR006241-50"/>
    </source>
</evidence>
<dbReference type="InterPro" id="IPR050417">
    <property type="entry name" value="Sugar_Epim/Isomerase"/>
</dbReference>
<evidence type="ECO:0000259" key="4">
    <source>
        <dbReference type="Pfam" id="PF01261"/>
    </source>
</evidence>
<dbReference type="GO" id="GO:0046487">
    <property type="term" value="P:glyoxylate metabolic process"/>
    <property type="evidence" value="ECO:0007669"/>
    <property type="project" value="TreeGrafter"/>
</dbReference>
<evidence type="ECO:0000313" key="6">
    <source>
        <dbReference type="Proteomes" id="UP000030351"/>
    </source>
</evidence>
<dbReference type="NCBIfam" id="NF043033">
    <property type="entry name" value="OxoTetrIsom"/>
    <property type="match status" value="1"/>
</dbReference>
<dbReference type="EMBL" id="JRUQ01000037">
    <property type="protein sequence ID" value="KGT93401.1"/>
    <property type="molecule type" value="Genomic_DNA"/>
</dbReference>
<evidence type="ECO:0000256" key="2">
    <source>
        <dbReference type="PIRNR" id="PIRNR006241"/>
    </source>
</evidence>
<dbReference type="AlphaFoldDB" id="A0A0A3Z6X4"/>
<dbReference type="SUPFAM" id="SSF51658">
    <property type="entry name" value="Xylose isomerase-like"/>
    <property type="match status" value="1"/>
</dbReference>
<organism evidence="5 6">
    <name type="scientific">Erwinia typographi</name>
    <dbReference type="NCBI Taxonomy" id="371042"/>
    <lineage>
        <taxon>Bacteria</taxon>
        <taxon>Pseudomonadati</taxon>
        <taxon>Pseudomonadota</taxon>
        <taxon>Gammaproteobacteria</taxon>
        <taxon>Enterobacterales</taxon>
        <taxon>Erwiniaceae</taxon>
        <taxon>Erwinia</taxon>
    </lineage>
</organism>
<dbReference type="InterPro" id="IPR053398">
    <property type="entry name" value="HPT_OtnI_isomerases"/>
</dbReference>
<dbReference type="Proteomes" id="UP000030351">
    <property type="component" value="Unassembled WGS sequence"/>
</dbReference>
<dbReference type="InterPro" id="IPR036237">
    <property type="entry name" value="Xyl_isomerase-like_sf"/>
</dbReference>
<keyword evidence="1 2" id="KW-0413">Isomerase</keyword>
<dbReference type="Gene3D" id="3.20.20.150">
    <property type="entry name" value="Divalent-metal-dependent TIM barrel enzymes"/>
    <property type="match status" value="1"/>
</dbReference>